<evidence type="ECO:0000256" key="2">
    <source>
        <dbReference type="ARBA" id="ARBA00022490"/>
    </source>
</evidence>
<evidence type="ECO:0000259" key="6">
    <source>
        <dbReference type="Pfam" id="PF13087"/>
    </source>
</evidence>
<comment type="subcellular location">
    <subcellularLocation>
        <location evidence="1">Cytoplasm</location>
    </subcellularLocation>
</comment>
<dbReference type="Proteomes" id="UP001221757">
    <property type="component" value="Unassembled WGS sequence"/>
</dbReference>
<name>A0AAD7DAA2_MYCRO</name>
<dbReference type="InterPro" id="IPR047187">
    <property type="entry name" value="SF1_C_Upf1"/>
</dbReference>
<dbReference type="InterPro" id="IPR027417">
    <property type="entry name" value="P-loop_NTPase"/>
</dbReference>
<comment type="caution">
    <text evidence="7">The sequence shown here is derived from an EMBL/GenBank/DDBJ whole genome shotgun (WGS) entry which is preliminary data.</text>
</comment>
<dbReference type="InterPro" id="IPR026122">
    <property type="entry name" value="MOV-10/SDE3_DEXXQ/H-box"/>
</dbReference>
<dbReference type="GO" id="GO:0032574">
    <property type="term" value="F:5'-3' RNA helicase activity"/>
    <property type="evidence" value="ECO:0007669"/>
    <property type="project" value="InterPro"/>
</dbReference>
<feature type="region of interest" description="Disordered" evidence="4">
    <location>
        <begin position="1"/>
        <end position="21"/>
    </location>
</feature>
<evidence type="ECO:0000256" key="3">
    <source>
        <dbReference type="ARBA" id="ARBA00023158"/>
    </source>
</evidence>
<dbReference type="GO" id="GO:0031047">
    <property type="term" value="P:regulatory ncRNA-mediated gene silencing"/>
    <property type="evidence" value="ECO:0007669"/>
    <property type="project" value="UniProtKB-KW"/>
</dbReference>
<feature type="region of interest" description="Disordered" evidence="4">
    <location>
        <begin position="180"/>
        <end position="203"/>
    </location>
</feature>
<keyword evidence="8" id="KW-1185">Reference proteome</keyword>
<proteinExistence type="predicted"/>
<keyword evidence="3" id="KW-0943">RNA-mediated gene silencing</keyword>
<feature type="compositionally biased region" description="Basic and acidic residues" evidence="4">
    <location>
        <begin position="188"/>
        <end position="203"/>
    </location>
</feature>
<dbReference type="Pfam" id="PF13087">
    <property type="entry name" value="AAA_12"/>
    <property type="match status" value="1"/>
</dbReference>
<evidence type="ECO:0000256" key="1">
    <source>
        <dbReference type="ARBA" id="ARBA00004496"/>
    </source>
</evidence>
<dbReference type="PANTHER" id="PTHR45418:SF1">
    <property type="entry name" value="CANCER_TESTIS ANTIGEN 55"/>
    <property type="match status" value="1"/>
</dbReference>
<dbReference type="InterPro" id="IPR041677">
    <property type="entry name" value="DNA2/NAM7_AAA_11"/>
</dbReference>
<dbReference type="Pfam" id="PF13086">
    <property type="entry name" value="AAA_11"/>
    <property type="match status" value="1"/>
</dbReference>
<organism evidence="7 8">
    <name type="scientific">Mycena rosella</name>
    <name type="common">Pink bonnet</name>
    <name type="synonym">Agaricus rosellus</name>
    <dbReference type="NCBI Taxonomy" id="1033263"/>
    <lineage>
        <taxon>Eukaryota</taxon>
        <taxon>Fungi</taxon>
        <taxon>Dikarya</taxon>
        <taxon>Basidiomycota</taxon>
        <taxon>Agaricomycotina</taxon>
        <taxon>Agaricomycetes</taxon>
        <taxon>Agaricomycetidae</taxon>
        <taxon>Agaricales</taxon>
        <taxon>Marasmiineae</taxon>
        <taxon>Mycenaceae</taxon>
        <taxon>Mycena</taxon>
    </lineage>
</organism>
<evidence type="ECO:0000313" key="7">
    <source>
        <dbReference type="EMBL" id="KAJ7686801.1"/>
    </source>
</evidence>
<protein>
    <submittedName>
        <fullName evidence="7">P-loop containing nucleoside triphosphate hydrolase protein</fullName>
    </submittedName>
</protein>
<gene>
    <name evidence="7" type="ORF">B0H17DRAFT_1071160</name>
</gene>
<keyword evidence="2" id="KW-0963">Cytoplasm</keyword>
<sequence length="1001" mass="111690">MQYGPQPPILQAAGHPNSFSDPRRPYGVVISGPPPLHPQLNPYYPPWNFLSSPGSPPGAFRPTVDGWYMPPNAPPPMHPNHHNGADPSYSAYSPTLVATPPSVGKPLPPMDTWVHDFWKGRFAPFPGTTSPPSLLRKPTSRVVKIMAPLDPKSQSPTQRPPPHSSDVIFETVIKYVPISSVTDSEEMEKEKEKEKEQEKEEKETVLDKYADIFIPQYLQDIQNQPHALKALPPISPFPSLDYLQRFLPSSIIDASTSLRSSILSNPPPATAPSISAAYHQHWNALLSWELHKLAVEKEQIVLWKTGIKVSDWDLAEFLVFVPGIRENTPRLDIGDMIVLREVFEAQKVGSGIAFEGRVVALRKREGFIHFFCPPLKVHIQTFVGPLNPPRHIQEGQFVFTPQDILPLLFNISFVPTARPSFLMDVASRTLHDAMSGPHDTNRRRAARRWLFPVPDDVYRDPMADLVQRHLPDESWMDSGLNEEQKVAVSSIVLHESPVPFLIIGPPGTGKTRTTVEAVLQILRFSLDSCIILCAPSNPATDTLVMRLRSALQPHEMLRLNHPSRTFAEVPLEIRQYCYVENDGYSLPPWDVLMRKRVVVCSCLDAGILVDAHCTNNALARLEADIVGSLHPRRQIKEPIMPHWTHLLIDEAAQAAEPELLIPISVVLPGTQGETSLAPSTGLSFGSIRPSVTPQLVLCGDPNQLGPIVTSDAARDAELDVSLLQRLFDRPVYCAHHANASAVDLSKFRPHTNLVKNYRSHPAILMPPSAIFYDDSLVPCAKNGTISWSGLPNPRLPLLFIGSESKEECVDERASWYNTGEIKCTVDTIVSLLAEGASSSPPLHASEIGVMSAFREQVWKIRERLRKERLSAVDVGTVEDYQGREMRVCIISCVRSSTRFLKDDLSRGLGLVYERKRMNVAITRAKELLVVIGNAAILQQDPFWRSFLQFTLRNKLYSGPTVDLELDGNYVSRLESELVVHFDEEERGVAMAGGIAREILRE</sequence>
<dbReference type="SUPFAM" id="SSF52540">
    <property type="entry name" value="P-loop containing nucleoside triphosphate hydrolases"/>
    <property type="match status" value="1"/>
</dbReference>
<feature type="domain" description="DNA2/NAM7 helicase helicase" evidence="5">
    <location>
        <begin position="480"/>
        <end position="564"/>
    </location>
</feature>
<evidence type="ECO:0000259" key="5">
    <source>
        <dbReference type="Pfam" id="PF13086"/>
    </source>
</evidence>
<dbReference type="CDD" id="cd18808">
    <property type="entry name" value="SF1_C_Upf1"/>
    <property type="match status" value="1"/>
</dbReference>
<dbReference type="Gene3D" id="3.40.50.300">
    <property type="entry name" value="P-loop containing nucleotide triphosphate hydrolases"/>
    <property type="match status" value="2"/>
</dbReference>
<accession>A0AAD7DAA2</accession>
<dbReference type="PANTHER" id="PTHR45418">
    <property type="entry name" value="CANCER/TESTIS ANTIGEN 55"/>
    <property type="match status" value="1"/>
</dbReference>
<evidence type="ECO:0000313" key="8">
    <source>
        <dbReference type="Proteomes" id="UP001221757"/>
    </source>
</evidence>
<reference evidence="7" key="1">
    <citation type="submission" date="2023-03" db="EMBL/GenBank/DDBJ databases">
        <title>Massive genome expansion in bonnet fungi (Mycena s.s.) driven by repeated elements and novel gene families across ecological guilds.</title>
        <authorList>
            <consortium name="Lawrence Berkeley National Laboratory"/>
            <person name="Harder C.B."/>
            <person name="Miyauchi S."/>
            <person name="Viragh M."/>
            <person name="Kuo A."/>
            <person name="Thoen E."/>
            <person name="Andreopoulos B."/>
            <person name="Lu D."/>
            <person name="Skrede I."/>
            <person name="Drula E."/>
            <person name="Henrissat B."/>
            <person name="Morin E."/>
            <person name="Kohler A."/>
            <person name="Barry K."/>
            <person name="LaButti K."/>
            <person name="Morin E."/>
            <person name="Salamov A."/>
            <person name="Lipzen A."/>
            <person name="Mereny Z."/>
            <person name="Hegedus B."/>
            <person name="Baldrian P."/>
            <person name="Stursova M."/>
            <person name="Weitz H."/>
            <person name="Taylor A."/>
            <person name="Grigoriev I.V."/>
            <person name="Nagy L.G."/>
            <person name="Martin F."/>
            <person name="Kauserud H."/>
        </authorList>
    </citation>
    <scope>NUCLEOTIDE SEQUENCE</scope>
    <source>
        <strain evidence="7">CBHHK067</strain>
    </source>
</reference>
<dbReference type="EMBL" id="JARKIE010000093">
    <property type="protein sequence ID" value="KAJ7686801.1"/>
    <property type="molecule type" value="Genomic_DNA"/>
</dbReference>
<dbReference type="GO" id="GO:0003723">
    <property type="term" value="F:RNA binding"/>
    <property type="evidence" value="ECO:0007669"/>
    <property type="project" value="InterPro"/>
</dbReference>
<dbReference type="InterPro" id="IPR041679">
    <property type="entry name" value="DNA2/NAM7-like_C"/>
</dbReference>
<dbReference type="CDD" id="cd18038">
    <property type="entry name" value="DEXXQc_Helz-like"/>
    <property type="match status" value="1"/>
</dbReference>
<dbReference type="GO" id="GO:0005737">
    <property type="term" value="C:cytoplasm"/>
    <property type="evidence" value="ECO:0007669"/>
    <property type="project" value="UniProtKB-SubCell"/>
</dbReference>
<feature type="domain" description="DNA2/NAM7 helicase-like C-terminal" evidence="6">
    <location>
        <begin position="748"/>
        <end position="934"/>
    </location>
</feature>
<evidence type="ECO:0000256" key="4">
    <source>
        <dbReference type="SAM" id="MobiDB-lite"/>
    </source>
</evidence>
<dbReference type="GO" id="GO:0016787">
    <property type="term" value="F:hydrolase activity"/>
    <property type="evidence" value="ECO:0007669"/>
    <property type="project" value="UniProtKB-KW"/>
</dbReference>
<dbReference type="AlphaFoldDB" id="A0AAD7DAA2"/>
<keyword evidence="7" id="KW-0378">Hydrolase</keyword>